<dbReference type="Proteomes" id="UP000177025">
    <property type="component" value="Unassembled WGS sequence"/>
</dbReference>
<feature type="binding site" evidence="5">
    <location>
        <begin position="84"/>
        <end position="87"/>
    </location>
    <ligand>
        <name>AMP</name>
        <dbReference type="ChEBI" id="CHEBI:456215"/>
    </ligand>
</feature>
<comment type="subcellular location">
    <subcellularLocation>
        <location evidence="5 7">Cytoplasm</location>
    </subcellularLocation>
</comment>
<evidence type="ECO:0000313" key="10">
    <source>
        <dbReference type="Proteomes" id="UP000177025"/>
    </source>
</evidence>
<keyword evidence="5" id="KW-0963">Cytoplasm</keyword>
<evidence type="ECO:0000259" key="8">
    <source>
        <dbReference type="Pfam" id="PF05191"/>
    </source>
</evidence>
<feature type="binding site" evidence="5">
    <location>
        <position position="198"/>
    </location>
    <ligand>
        <name>ATP</name>
        <dbReference type="ChEBI" id="CHEBI:30616"/>
    </ligand>
</feature>
<evidence type="ECO:0000256" key="5">
    <source>
        <dbReference type="HAMAP-Rule" id="MF_00235"/>
    </source>
</evidence>
<keyword evidence="3 5" id="KW-0547">Nucleotide-binding</keyword>
<feature type="binding site" evidence="5">
    <location>
        <begin position="57"/>
        <end position="59"/>
    </location>
    <ligand>
        <name>AMP</name>
        <dbReference type="ChEBI" id="CHEBI:456215"/>
    </ligand>
</feature>
<name>A0A1F4UC26_UNCW3</name>
<dbReference type="InterPro" id="IPR033690">
    <property type="entry name" value="Adenylat_kinase_CS"/>
</dbReference>
<dbReference type="InterPro" id="IPR027417">
    <property type="entry name" value="P-loop_NTPase"/>
</dbReference>
<evidence type="ECO:0000256" key="2">
    <source>
        <dbReference type="ARBA" id="ARBA00022727"/>
    </source>
</evidence>
<reference evidence="9 10" key="1">
    <citation type="journal article" date="2016" name="Nat. Commun.">
        <title>Thousands of microbial genomes shed light on interconnected biogeochemical processes in an aquifer system.</title>
        <authorList>
            <person name="Anantharaman K."/>
            <person name="Brown C.T."/>
            <person name="Hug L.A."/>
            <person name="Sharon I."/>
            <person name="Castelle C.J."/>
            <person name="Probst A.J."/>
            <person name="Thomas B.C."/>
            <person name="Singh A."/>
            <person name="Wilkins M.J."/>
            <person name="Karaoz U."/>
            <person name="Brodie E.L."/>
            <person name="Williams K.H."/>
            <person name="Hubbard S.S."/>
            <person name="Banfield J.F."/>
        </authorList>
    </citation>
    <scope>NUCLEOTIDE SEQUENCE [LARGE SCALE GENOMIC DNA]</scope>
</reference>
<feature type="region of interest" description="LID" evidence="5">
    <location>
        <begin position="125"/>
        <end position="162"/>
    </location>
</feature>
<dbReference type="GO" id="GO:0044209">
    <property type="term" value="P:AMP salvage"/>
    <property type="evidence" value="ECO:0007669"/>
    <property type="project" value="UniProtKB-UniRule"/>
</dbReference>
<dbReference type="EMBL" id="MEUM01000064">
    <property type="protein sequence ID" value="OGC42477.1"/>
    <property type="molecule type" value="Genomic_DNA"/>
</dbReference>
<comment type="pathway">
    <text evidence="5">Purine metabolism; AMP biosynthesis via salvage pathway; AMP from ADP: step 1/1.</text>
</comment>
<dbReference type="NCBIfam" id="TIGR01351">
    <property type="entry name" value="adk"/>
    <property type="match status" value="1"/>
</dbReference>
<keyword evidence="4 5" id="KW-0418">Kinase</keyword>
<comment type="catalytic activity">
    <reaction evidence="5 7">
        <text>AMP + ATP = 2 ADP</text>
        <dbReference type="Rhea" id="RHEA:12973"/>
        <dbReference type="ChEBI" id="CHEBI:30616"/>
        <dbReference type="ChEBI" id="CHEBI:456215"/>
        <dbReference type="ChEBI" id="CHEBI:456216"/>
        <dbReference type="EC" id="2.7.4.3"/>
    </reaction>
</comment>
<feature type="binding site" evidence="5">
    <location>
        <position position="149"/>
    </location>
    <ligand>
        <name>Zn(2+)</name>
        <dbReference type="ChEBI" id="CHEBI:29105"/>
        <note>structural</note>
    </ligand>
</feature>
<comment type="caution">
    <text evidence="9">The sequence shown here is derived from an EMBL/GenBank/DDBJ whole genome shotgun (WGS) entry which is preliminary data.</text>
</comment>
<feature type="binding site" evidence="5">
    <location>
        <position position="152"/>
    </location>
    <ligand>
        <name>Zn(2+)</name>
        <dbReference type="ChEBI" id="CHEBI:29105"/>
        <note>structural</note>
    </ligand>
</feature>
<organism evidence="9 10">
    <name type="scientific">candidate division WOR-3 bacterium RBG_13_43_14</name>
    <dbReference type="NCBI Taxonomy" id="1802590"/>
    <lineage>
        <taxon>Bacteria</taxon>
        <taxon>Bacteria division WOR-3</taxon>
    </lineage>
</organism>
<dbReference type="Pfam" id="PF05191">
    <property type="entry name" value="ADK_lid"/>
    <property type="match status" value="1"/>
</dbReference>
<protein>
    <recommendedName>
        <fullName evidence="5 7">Adenylate kinase</fullName>
        <shortName evidence="5">AK</shortName>
        <ecNumber evidence="5 7">2.7.4.3</ecNumber>
    </recommendedName>
    <alternativeName>
        <fullName evidence="5">ATP-AMP transphosphorylase</fullName>
    </alternativeName>
    <alternativeName>
        <fullName evidence="5">ATP:AMP phosphotransferase</fullName>
    </alternativeName>
    <alternativeName>
        <fullName evidence="5">Adenylate monophosphate kinase</fullName>
    </alternativeName>
</protein>
<comment type="caution">
    <text evidence="5">Lacks conserved residue(s) required for the propagation of feature annotation.</text>
</comment>
<evidence type="ECO:0000256" key="4">
    <source>
        <dbReference type="ARBA" id="ARBA00022777"/>
    </source>
</evidence>
<comment type="similarity">
    <text evidence="5 6">Belongs to the adenylate kinase family.</text>
</comment>
<dbReference type="InterPro" id="IPR000850">
    <property type="entry name" value="Adenylat/UMP-CMP_kin"/>
</dbReference>
<evidence type="ECO:0000256" key="6">
    <source>
        <dbReference type="RuleBase" id="RU003330"/>
    </source>
</evidence>
<keyword evidence="5" id="KW-0479">Metal-binding</keyword>
<dbReference type="PANTHER" id="PTHR23359">
    <property type="entry name" value="NUCLEOTIDE KINASE"/>
    <property type="match status" value="1"/>
</dbReference>
<feature type="binding site" evidence="5">
    <location>
        <position position="126"/>
    </location>
    <ligand>
        <name>ATP</name>
        <dbReference type="ChEBI" id="CHEBI:30616"/>
    </ligand>
</feature>
<evidence type="ECO:0000256" key="7">
    <source>
        <dbReference type="RuleBase" id="RU003331"/>
    </source>
</evidence>
<feature type="binding site" evidence="5">
    <location>
        <position position="36"/>
    </location>
    <ligand>
        <name>AMP</name>
        <dbReference type="ChEBI" id="CHEBI:456215"/>
    </ligand>
</feature>
<dbReference type="SUPFAM" id="SSF52540">
    <property type="entry name" value="P-loop containing nucleoside triphosphate hydrolases"/>
    <property type="match status" value="1"/>
</dbReference>
<dbReference type="EC" id="2.7.4.3" evidence="5 7"/>
<comment type="subunit">
    <text evidence="5 7">Monomer.</text>
</comment>
<sequence>MILMLFGPPGVGKGTQANRLTQYYRCEKFSMGDILREEVAIQSESGKKAESHMIQGVLVPDTLIFEIVDSFLIENKANGILFDGFPRNLNQAINLNTSLSRLNLRLNLALEMDLDEREISARLLNRRYCPVCNRLYNLVSNPPRKDEVCDQCKKPLIKREDDTETVIQKRMQVYQEETAPLTKYYKSLNCYQKVPAIGSEDDVFNNIVQVINAHNLKK</sequence>
<dbReference type="HAMAP" id="MF_00235">
    <property type="entry name" value="Adenylate_kinase_Adk"/>
    <property type="match status" value="1"/>
</dbReference>
<feature type="binding site" evidence="5">
    <location>
        <begin position="10"/>
        <end position="15"/>
    </location>
    <ligand>
        <name>ATP</name>
        <dbReference type="ChEBI" id="CHEBI:30616"/>
    </ligand>
</feature>
<evidence type="ECO:0000256" key="1">
    <source>
        <dbReference type="ARBA" id="ARBA00022679"/>
    </source>
</evidence>
<dbReference type="InterPro" id="IPR006259">
    <property type="entry name" value="Adenyl_kin_sub"/>
</dbReference>
<keyword evidence="1 5" id="KW-0808">Transferase</keyword>
<dbReference type="GO" id="GO:0005524">
    <property type="term" value="F:ATP binding"/>
    <property type="evidence" value="ECO:0007669"/>
    <property type="project" value="UniProtKB-UniRule"/>
</dbReference>
<dbReference type="PRINTS" id="PR00094">
    <property type="entry name" value="ADENYLTKNASE"/>
</dbReference>
<dbReference type="Gene3D" id="3.40.50.300">
    <property type="entry name" value="P-loop containing nucleotide triphosphate hydrolases"/>
    <property type="match status" value="1"/>
</dbReference>
<dbReference type="AlphaFoldDB" id="A0A1F4UC26"/>
<evidence type="ECO:0000313" key="9">
    <source>
        <dbReference type="EMBL" id="OGC42477.1"/>
    </source>
</evidence>
<feature type="region of interest" description="NMP" evidence="5">
    <location>
        <begin position="30"/>
        <end position="59"/>
    </location>
</feature>
<dbReference type="GO" id="GO:0004017">
    <property type="term" value="F:AMP kinase activity"/>
    <property type="evidence" value="ECO:0007669"/>
    <property type="project" value="UniProtKB-UniRule"/>
</dbReference>
<dbReference type="CDD" id="cd01428">
    <property type="entry name" value="ADK"/>
    <property type="match status" value="1"/>
</dbReference>
<feature type="binding site" evidence="5">
    <location>
        <position position="132"/>
    </location>
    <ligand>
        <name>Zn(2+)</name>
        <dbReference type="ChEBI" id="CHEBI:29105"/>
        <note>structural</note>
    </ligand>
</feature>
<keyword evidence="5 7" id="KW-0067">ATP-binding</keyword>
<comment type="function">
    <text evidence="5">Catalyzes the reversible transfer of the terminal phosphate group between ATP and AMP. Plays an important role in cellular energy homeostasis and in adenine nucleotide metabolism.</text>
</comment>
<proteinExistence type="inferred from homology"/>
<dbReference type="GO" id="GO:0005737">
    <property type="term" value="C:cytoplasm"/>
    <property type="evidence" value="ECO:0007669"/>
    <property type="project" value="UniProtKB-SubCell"/>
</dbReference>
<feature type="binding site" evidence="5">
    <location>
        <position position="170"/>
    </location>
    <ligand>
        <name>AMP</name>
        <dbReference type="ChEBI" id="CHEBI:456215"/>
    </ligand>
</feature>
<feature type="domain" description="Adenylate kinase active site lid" evidence="8">
    <location>
        <begin position="126"/>
        <end position="161"/>
    </location>
</feature>
<feature type="binding site" evidence="5">
    <location>
        <position position="91"/>
    </location>
    <ligand>
        <name>AMP</name>
        <dbReference type="ChEBI" id="CHEBI:456215"/>
    </ligand>
</feature>
<keyword evidence="5" id="KW-0862">Zinc</keyword>
<evidence type="ECO:0000256" key="3">
    <source>
        <dbReference type="ARBA" id="ARBA00022741"/>
    </source>
</evidence>
<dbReference type="UniPathway" id="UPA00588">
    <property type="reaction ID" value="UER00649"/>
</dbReference>
<feature type="binding site" evidence="5">
    <location>
        <position position="129"/>
    </location>
    <ligand>
        <name>Zn(2+)</name>
        <dbReference type="ChEBI" id="CHEBI:29105"/>
        <note>structural</note>
    </ligand>
</feature>
<dbReference type="InterPro" id="IPR007862">
    <property type="entry name" value="Adenylate_kinase_lid-dom"/>
</dbReference>
<dbReference type="PROSITE" id="PS00113">
    <property type="entry name" value="ADENYLATE_KINASE"/>
    <property type="match status" value="1"/>
</dbReference>
<accession>A0A1F4UC26</accession>
<dbReference type="Pfam" id="PF00406">
    <property type="entry name" value="ADK"/>
    <property type="match status" value="1"/>
</dbReference>
<dbReference type="GO" id="GO:0008270">
    <property type="term" value="F:zinc ion binding"/>
    <property type="evidence" value="ECO:0007669"/>
    <property type="project" value="UniProtKB-UniRule"/>
</dbReference>
<gene>
    <name evidence="5" type="primary">adk</name>
    <name evidence="9" type="ORF">A2Y85_04750</name>
</gene>
<comment type="domain">
    <text evidence="5">Consists of three domains, a large central CORE domain and two small peripheral domains, NMPbind and LID, which undergo movements during catalysis. The LID domain closes over the site of phosphoryl transfer upon ATP binding. Assembling and dissambling the active center during each catalytic cycle provides an effective means to prevent ATP hydrolysis. Some bacteria have evolved a zinc-coordinating structure that stabilizes the LID domain.</text>
</comment>
<keyword evidence="2 5" id="KW-0545">Nucleotide biosynthesis</keyword>
<feature type="binding site" evidence="5">
    <location>
        <position position="159"/>
    </location>
    <ligand>
        <name>AMP</name>
        <dbReference type="ChEBI" id="CHEBI:456215"/>
    </ligand>
</feature>